<name>A0ABU4W553_9HYPH</name>
<sequence>MRQKIIAIFISTLGLLISSLLGLTACSVYPGRVPAIVNATDSVRELVRTTDGPLSGASSPRGRAFLGIPYAQAPVGPLRWRPPQPVVFWTAVRDATRTGSPCTQSIGLNVANGGGGGLVIGGEDCLYLNVYGPPATKKRPAAPLPVMVFLPGGAFILGAGDNYDPSRLARTENILVVTANYRLGSFGFLAHPALRHESSGRGSGNFGLLDQQAALRWVQRNAKAFGGDPRNVTLFGESAGAWSACYQAISPSAKGLFKRVILESGSCTDMQSLVSADEAEKGGIAFSTNLNCTDVTDVLDCLRRLPTSRVARAPATRRGIAGSKSWGPVWGDADFPHKPIEAFSAGRFNIVPAIIGSNLNEGRLFSLLIRSDASYRRHLQEDFGVSAARVMARYPVQAFGSPGLAYAAVMTDSRFACPSDDLRRAWASHASVFGYEFADPAPPFRLPRILTGYPVGAYHASELSYVFGTPWALADPMRFTTNQKVLSERIMSAWGRFARGDPPLPGWPITTKAAPNVLQLLPEGDHTVIDFRDRHACEFWKGIQTRSGNARHRTG</sequence>
<dbReference type="InterPro" id="IPR029058">
    <property type="entry name" value="AB_hydrolase_fold"/>
</dbReference>
<gene>
    <name evidence="5" type="ORF">RMS29_27335</name>
</gene>
<evidence type="ECO:0000313" key="6">
    <source>
        <dbReference type="Proteomes" id="UP001277561"/>
    </source>
</evidence>
<dbReference type="EC" id="3.1.1.-" evidence="3"/>
<reference evidence="5" key="1">
    <citation type="journal article" date="2023" name="Phytobiomes J">
        <title>Deciphering the key players within the bacterial microbiota associated with aerial crown gall tumors on rhododendron: Insights into the gallobiome.</title>
        <authorList>
            <person name="Kuzmanovic N."/>
            <person name="Nesme J."/>
            <person name="Wolf J."/>
            <person name="Neumann-Schaal M."/>
            <person name="Petersen J."/>
            <person name="Fernandez-Gnecco G."/>
            <person name="Sproeer C."/>
            <person name="Bunk B."/>
            <person name="Overmann J."/>
            <person name="Sorensen S.J."/>
            <person name="Idczak E."/>
            <person name="Smalla K."/>
        </authorList>
    </citation>
    <scope>NUCLEOTIDE SEQUENCE [LARGE SCALE GENOMIC DNA]</scope>
    <source>
        <strain evidence="5">Rho-14.1</strain>
    </source>
</reference>
<protein>
    <recommendedName>
        <fullName evidence="3">Carboxylic ester hydrolase</fullName>
        <ecNumber evidence="3">3.1.1.-</ecNumber>
    </recommendedName>
</protein>
<keyword evidence="6" id="KW-1185">Reference proteome</keyword>
<comment type="caution">
    <text evidence="5">The sequence shown here is derived from an EMBL/GenBank/DDBJ whole genome shotgun (WGS) entry which is preliminary data.</text>
</comment>
<dbReference type="InterPro" id="IPR002018">
    <property type="entry name" value="CarbesteraseB"/>
</dbReference>
<dbReference type="PROSITE" id="PS00941">
    <property type="entry name" value="CARBOXYLESTERASE_B_2"/>
    <property type="match status" value="1"/>
</dbReference>
<dbReference type="RefSeq" id="WP_320188935.1">
    <property type="nucleotide sequence ID" value="NZ_CP192765.1"/>
</dbReference>
<dbReference type="Pfam" id="PF00135">
    <property type="entry name" value="COesterase"/>
    <property type="match status" value="1"/>
</dbReference>
<evidence type="ECO:0000256" key="3">
    <source>
        <dbReference type="RuleBase" id="RU361235"/>
    </source>
</evidence>
<organism evidence="5 6">
    <name type="scientific">Agrobacterium rosae</name>
    <dbReference type="NCBI Taxonomy" id="1972867"/>
    <lineage>
        <taxon>Bacteria</taxon>
        <taxon>Pseudomonadati</taxon>
        <taxon>Pseudomonadota</taxon>
        <taxon>Alphaproteobacteria</taxon>
        <taxon>Hyphomicrobiales</taxon>
        <taxon>Rhizobiaceae</taxon>
        <taxon>Rhizobium/Agrobacterium group</taxon>
        <taxon>Agrobacterium</taxon>
    </lineage>
</organism>
<evidence type="ECO:0000313" key="5">
    <source>
        <dbReference type="EMBL" id="MDX8332914.1"/>
    </source>
</evidence>
<feature type="domain" description="Carboxylesterase type B" evidence="4">
    <location>
        <begin position="46"/>
        <end position="540"/>
    </location>
</feature>
<dbReference type="InterPro" id="IPR019826">
    <property type="entry name" value="Carboxylesterase_B_AS"/>
</dbReference>
<comment type="similarity">
    <text evidence="1 3">Belongs to the type-B carboxylesterase/lipase family.</text>
</comment>
<dbReference type="Proteomes" id="UP001277561">
    <property type="component" value="Unassembled WGS sequence"/>
</dbReference>
<dbReference type="Gene3D" id="3.40.50.1820">
    <property type="entry name" value="alpha/beta hydrolase"/>
    <property type="match status" value="1"/>
</dbReference>
<proteinExistence type="inferred from homology"/>
<keyword evidence="2 3" id="KW-0378">Hydrolase</keyword>
<accession>A0ABU4W553</accession>
<evidence type="ECO:0000256" key="2">
    <source>
        <dbReference type="ARBA" id="ARBA00022801"/>
    </source>
</evidence>
<evidence type="ECO:0000259" key="4">
    <source>
        <dbReference type="Pfam" id="PF00135"/>
    </source>
</evidence>
<dbReference type="SUPFAM" id="SSF53474">
    <property type="entry name" value="alpha/beta-Hydrolases"/>
    <property type="match status" value="1"/>
</dbReference>
<evidence type="ECO:0000256" key="1">
    <source>
        <dbReference type="ARBA" id="ARBA00005964"/>
    </source>
</evidence>
<dbReference type="InterPro" id="IPR050309">
    <property type="entry name" value="Type-B_Carboxylest/Lipase"/>
</dbReference>
<dbReference type="PANTHER" id="PTHR11559">
    <property type="entry name" value="CARBOXYLESTERASE"/>
    <property type="match status" value="1"/>
</dbReference>
<dbReference type="InterPro" id="IPR019819">
    <property type="entry name" value="Carboxylesterase_B_CS"/>
</dbReference>
<dbReference type="PROSITE" id="PS51257">
    <property type="entry name" value="PROKAR_LIPOPROTEIN"/>
    <property type="match status" value="1"/>
</dbReference>
<dbReference type="PROSITE" id="PS00122">
    <property type="entry name" value="CARBOXYLESTERASE_B_1"/>
    <property type="match status" value="1"/>
</dbReference>
<dbReference type="EMBL" id="JAVRAD010000027">
    <property type="protein sequence ID" value="MDX8332914.1"/>
    <property type="molecule type" value="Genomic_DNA"/>
</dbReference>